<keyword evidence="8" id="KW-0865">Zymogen</keyword>
<evidence type="ECO:0000256" key="2">
    <source>
        <dbReference type="ARBA" id="ARBA00022525"/>
    </source>
</evidence>
<dbReference type="InterPro" id="IPR001314">
    <property type="entry name" value="Peptidase_S1A"/>
</dbReference>
<dbReference type="GO" id="GO:0006508">
    <property type="term" value="P:proteolysis"/>
    <property type="evidence" value="ECO:0007669"/>
    <property type="project" value="UniProtKB-KW"/>
</dbReference>
<organism evidence="16">
    <name type="scientific">Aedes albopictus</name>
    <name type="common">Asian tiger mosquito</name>
    <name type="synonym">Stegomyia albopicta</name>
    <dbReference type="NCBI Taxonomy" id="7160"/>
    <lineage>
        <taxon>Eukaryota</taxon>
        <taxon>Metazoa</taxon>
        <taxon>Ecdysozoa</taxon>
        <taxon>Arthropoda</taxon>
        <taxon>Hexapoda</taxon>
        <taxon>Insecta</taxon>
        <taxon>Pterygota</taxon>
        <taxon>Neoptera</taxon>
        <taxon>Endopterygota</taxon>
        <taxon>Diptera</taxon>
        <taxon>Nematocera</taxon>
        <taxon>Culicoidea</taxon>
        <taxon>Culicidae</taxon>
        <taxon>Culicinae</taxon>
        <taxon>Aedini</taxon>
        <taxon>Aedes</taxon>
        <taxon>Stegomyia</taxon>
    </lineage>
</organism>
<evidence type="ECO:0000256" key="3">
    <source>
        <dbReference type="ARBA" id="ARBA00022670"/>
    </source>
</evidence>
<reference evidence="16" key="1">
    <citation type="journal article" date="2014" name="PLoS Negl. Trop. Dis.">
        <title>Identification and characterization of seminal fluid proteins in the Asian tiger mosquito, Aedes albopictus.</title>
        <authorList>
            <person name="Boes K.E."/>
            <person name="Ribeiro J.M."/>
            <person name="Wong A."/>
            <person name="Harrington L.C."/>
            <person name="Wolfner M.F."/>
            <person name="Sirot L.K."/>
        </authorList>
    </citation>
    <scope>NUCLEOTIDE SEQUENCE</scope>
    <source>
        <tissue evidence="16">Reproductive organs</tissue>
    </source>
</reference>
<dbReference type="EMBL" id="GAPW01003514">
    <property type="protein sequence ID" value="JAC10084.1"/>
    <property type="molecule type" value="mRNA"/>
</dbReference>
<keyword evidence="7 13" id="KW-0720">Serine protease</keyword>
<evidence type="ECO:0000256" key="6">
    <source>
        <dbReference type="ARBA" id="ARBA00022801"/>
    </source>
</evidence>
<dbReference type="PANTHER" id="PTHR24276:SF97">
    <property type="entry name" value="GH13245P2-RELATED"/>
    <property type="match status" value="1"/>
</dbReference>
<dbReference type="FunFam" id="2.40.10.10:FF:000036">
    <property type="entry name" value="Trypsin beta"/>
    <property type="match status" value="1"/>
</dbReference>
<dbReference type="PROSITE" id="PS00134">
    <property type="entry name" value="TRYPSIN_HIS"/>
    <property type="match status" value="1"/>
</dbReference>
<keyword evidence="9" id="KW-1015">Disulfide bond</keyword>
<sequence>MMRLFISISMLLAQVFCSEVPMAESSSIVQGFDIDITAAPYQISLQILGRHKCGGSIISTTWVLTAAHCTFGIILPYLSVRVGSTKQASGGEIILIRKKVLHPKAKVVRCIFDYDFSLVQLARPVTLGSNCQIIPLPAPKEPVLDNTVCFTSGWGSTGKDLSKPTEILQATYVQVYNQLQCKQANPWLIITNRMICTGSHDRTGACSGDSGGPLVANGRLIGVASAAYIANCGDPKYPTIYARVATVRYWIHYVANV</sequence>
<dbReference type="SMART" id="SM00020">
    <property type="entry name" value="Tryp_SPc"/>
    <property type="match status" value="1"/>
</dbReference>
<evidence type="ECO:0000256" key="11">
    <source>
        <dbReference type="ARBA" id="ARBA00036320"/>
    </source>
</evidence>
<evidence type="ECO:0000256" key="13">
    <source>
        <dbReference type="RuleBase" id="RU363034"/>
    </source>
</evidence>
<proteinExistence type="evidence at transcript level"/>
<dbReference type="VEuPathDB" id="VectorBase:AALC636_034622"/>
<dbReference type="Pfam" id="PF00089">
    <property type="entry name" value="Trypsin"/>
    <property type="match status" value="1"/>
</dbReference>
<dbReference type="GO" id="GO:0007586">
    <property type="term" value="P:digestion"/>
    <property type="evidence" value="ECO:0007669"/>
    <property type="project" value="UniProtKB-KW"/>
</dbReference>
<feature type="signal peptide" evidence="14">
    <location>
        <begin position="1"/>
        <end position="17"/>
    </location>
</feature>
<evidence type="ECO:0000313" key="16">
    <source>
        <dbReference type="EMBL" id="JAC10084.1"/>
    </source>
</evidence>
<protein>
    <recommendedName>
        <fullName evidence="12">trypsin</fullName>
        <ecNumber evidence="12">3.4.21.4</ecNumber>
    </recommendedName>
</protein>
<evidence type="ECO:0000256" key="5">
    <source>
        <dbReference type="ARBA" id="ARBA00022757"/>
    </source>
</evidence>
<dbReference type="PROSITE" id="PS00135">
    <property type="entry name" value="TRYPSIN_SER"/>
    <property type="match status" value="1"/>
</dbReference>
<evidence type="ECO:0000256" key="8">
    <source>
        <dbReference type="ARBA" id="ARBA00023145"/>
    </source>
</evidence>
<dbReference type="AlphaFoldDB" id="A0A023ENS1"/>
<dbReference type="InterPro" id="IPR018114">
    <property type="entry name" value="TRYPSIN_HIS"/>
</dbReference>
<evidence type="ECO:0000256" key="9">
    <source>
        <dbReference type="ARBA" id="ARBA00023157"/>
    </source>
</evidence>
<evidence type="ECO:0000256" key="10">
    <source>
        <dbReference type="ARBA" id="ARBA00024195"/>
    </source>
</evidence>
<keyword evidence="2" id="KW-0964">Secreted</keyword>
<keyword evidence="4 14" id="KW-0732">Signal</keyword>
<feature type="domain" description="Peptidase S1" evidence="15">
    <location>
        <begin position="28"/>
        <end position="256"/>
    </location>
</feature>
<dbReference type="FunFam" id="2.40.10.10:FF:000068">
    <property type="entry name" value="transmembrane protease serine 2"/>
    <property type="match status" value="1"/>
</dbReference>
<dbReference type="PRINTS" id="PR00722">
    <property type="entry name" value="CHYMOTRYPSIN"/>
</dbReference>
<keyword evidence="3 13" id="KW-0645">Protease</keyword>
<dbReference type="GO" id="GO:0004252">
    <property type="term" value="F:serine-type endopeptidase activity"/>
    <property type="evidence" value="ECO:0007669"/>
    <property type="project" value="UniProtKB-EC"/>
</dbReference>
<comment type="similarity">
    <text evidence="10">Belongs to the peptidase S1 family. CLIP subfamily.</text>
</comment>
<dbReference type="EC" id="3.4.21.4" evidence="12"/>
<evidence type="ECO:0000256" key="12">
    <source>
        <dbReference type="ARBA" id="ARBA00038868"/>
    </source>
</evidence>
<dbReference type="SUPFAM" id="SSF50494">
    <property type="entry name" value="Trypsin-like serine proteases"/>
    <property type="match status" value="1"/>
</dbReference>
<name>A0A023ENS1_AEDAL</name>
<feature type="chain" id="PRO_5001514147" description="trypsin" evidence="14">
    <location>
        <begin position="18"/>
        <end position="257"/>
    </location>
</feature>
<comment type="catalytic activity">
    <reaction evidence="11">
        <text>Preferential cleavage: Arg-|-Xaa, Lys-|-Xaa.</text>
        <dbReference type="EC" id="3.4.21.4"/>
    </reaction>
</comment>
<dbReference type="PANTHER" id="PTHR24276">
    <property type="entry name" value="POLYSERASE-RELATED"/>
    <property type="match status" value="1"/>
</dbReference>
<accession>A0A023ENS1</accession>
<dbReference type="CDD" id="cd00190">
    <property type="entry name" value="Tryp_SPc"/>
    <property type="match status" value="1"/>
</dbReference>
<dbReference type="VEuPathDB" id="VectorBase:AALFPA_041065"/>
<keyword evidence="5" id="KW-0222">Digestion</keyword>
<dbReference type="InterPro" id="IPR043504">
    <property type="entry name" value="Peptidase_S1_PA_chymotrypsin"/>
</dbReference>
<evidence type="ECO:0000256" key="1">
    <source>
        <dbReference type="ARBA" id="ARBA00004239"/>
    </source>
</evidence>
<dbReference type="InterPro" id="IPR009003">
    <property type="entry name" value="Peptidase_S1_PA"/>
</dbReference>
<dbReference type="Gene3D" id="2.40.10.10">
    <property type="entry name" value="Trypsin-like serine proteases"/>
    <property type="match status" value="1"/>
</dbReference>
<comment type="subcellular location">
    <subcellularLocation>
        <location evidence="1">Secreted</location>
        <location evidence="1">Extracellular space</location>
    </subcellularLocation>
</comment>
<dbReference type="InterPro" id="IPR033116">
    <property type="entry name" value="TRYPSIN_SER"/>
</dbReference>
<evidence type="ECO:0000256" key="14">
    <source>
        <dbReference type="SAM" id="SignalP"/>
    </source>
</evidence>
<evidence type="ECO:0000256" key="7">
    <source>
        <dbReference type="ARBA" id="ARBA00022825"/>
    </source>
</evidence>
<dbReference type="GO" id="GO:0005576">
    <property type="term" value="C:extracellular region"/>
    <property type="evidence" value="ECO:0007669"/>
    <property type="project" value="UniProtKB-SubCell"/>
</dbReference>
<dbReference type="VEuPathDB" id="VectorBase:AALF005199"/>
<evidence type="ECO:0000256" key="4">
    <source>
        <dbReference type="ARBA" id="ARBA00022729"/>
    </source>
</evidence>
<dbReference type="PROSITE" id="PS50240">
    <property type="entry name" value="TRYPSIN_DOM"/>
    <property type="match status" value="1"/>
</dbReference>
<keyword evidence="6 13" id="KW-0378">Hydrolase</keyword>
<evidence type="ECO:0000259" key="15">
    <source>
        <dbReference type="PROSITE" id="PS50240"/>
    </source>
</evidence>
<dbReference type="InterPro" id="IPR050430">
    <property type="entry name" value="Peptidase_S1"/>
</dbReference>
<dbReference type="InterPro" id="IPR001254">
    <property type="entry name" value="Trypsin_dom"/>
</dbReference>